<evidence type="ECO:0000313" key="4">
    <source>
        <dbReference type="Proteomes" id="UP000034617"/>
    </source>
</evidence>
<dbReference type="EMBL" id="LCHM01000048">
    <property type="protein sequence ID" value="KKT35786.1"/>
    <property type="molecule type" value="Genomic_DNA"/>
</dbReference>
<evidence type="ECO:0000313" key="3">
    <source>
        <dbReference type="EMBL" id="KKT35786.1"/>
    </source>
</evidence>
<feature type="transmembrane region" description="Helical" evidence="1">
    <location>
        <begin position="66"/>
        <end position="91"/>
    </location>
</feature>
<comment type="caution">
    <text evidence="3">The sequence shown here is derived from an EMBL/GenBank/DDBJ whole genome shotgun (WGS) entry which is preliminary data.</text>
</comment>
<gene>
    <name evidence="3" type="ORF">UW22_C0048G0003</name>
</gene>
<dbReference type="AlphaFoldDB" id="A0A0G1GLE5"/>
<proteinExistence type="predicted"/>
<accession>A0A0G1GLE5</accession>
<keyword evidence="1" id="KW-1133">Transmembrane helix</keyword>
<name>A0A0G1GLE5_9BACT</name>
<organism evidence="3 4">
    <name type="scientific">Candidatus Gottesmanbacteria bacterium GW2011_GWB1_44_11c</name>
    <dbReference type="NCBI Taxonomy" id="1618447"/>
    <lineage>
        <taxon>Bacteria</taxon>
        <taxon>Candidatus Gottesmaniibacteriota</taxon>
    </lineage>
</organism>
<feature type="domain" description="YdbS-like PH" evidence="2">
    <location>
        <begin position="94"/>
        <end position="168"/>
    </location>
</feature>
<keyword evidence="1" id="KW-0472">Membrane</keyword>
<dbReference type="Pfam" id="PF03703">
    <property type="entry name" value="bPH_2"/>
    <property type="match status" value="1"/>
</dbReference>
<reference evidence="3 4" key="1">
    <citation type="journal article" date="2015" name="Nature">
        <title>rRNA introns, odd ribosomes, and small enigmatic genomes across a large radiation of phyla.</title>
        <authorList>
            <person name="Brown C.T."/>
            <person name="Hug L.A."/>
            <person name="Thomas B.C."/>
            <person name="Sharon I."/>
            <person name="Castelle C.J."/>
            <person name="Singh A."/>
            <person name="Wilkins M.J."/>
            <person name="Williams K.H."/>
            <person name="Banfield J.F."/>
        </authorList>
    </citation>
    <scope>NUCLEOTIDE SEQUENCE [LARGE SCALE GENOMIC DNA]</scope>
</reference>
<protein>
    <recommendedName>
        <fullName evidence="2">YdbS-like PH domain-containing protein</fullName>
    </recommendedName>
</protein>
<evidence type="ECO:0000259" key="2">
    <source>
        <dbReference type="Pfam" id="PF03703"/>
    </source>
</evidence>
<dbReference type="Proteomes" id="UP000034617">
    <property type="component" value="Unassembled WGS sequence"/>
</dbReference>
<dbReference type="PANTHER" id="PTHR37938">
    <property type="entry name" value="BLL0215 PROTEIN"/>
    <property type="match status" value="1"/>
</dbReference>
<feature type="transmembrane region" description="Helical" evidence="1">
    <location>
        <begin position="32"/>
        <end position="54"/>
    </location>
</feature>
<dbReference type="InterPro" id="IPR005182">
    <property type="entry name" value="YdbS-like_PH"/>
</dbReference>
<dbReference type="PANTHER" id="PTHR37938:SF1">
    <property type="entry name" value="BLL0215 PROTEIN"/>
    <property type="match status" value="1"/>
</dbReference>
<keyword evidence="1" id="KW-0812">Transmembrane</keyword>
<sequence length="193" mass="22801">MADSFSIFKSSKYTFDGKKPYENVIHLLYRHWFVLFGKILALAILLVMPVALYLNLGSYVYGLTNIFWFLYSIYLLIWWHSLFYILTMYLLDTWIVTDHRIIDSEQHGFFHRMVAELNISRIQDISVIVSSPIATFLDYGNLEIQTAGTEPKFVFKQIPHPNKVKDEIMRAHNEYMSQHRDNIEIHEKQFAGI</sequence>
<evidence type="ECO:0000256" key="1">
    <source>
        <dbReference type="SAM" id="Phobius"/>
    </source>
</evidence>